<dbReference type="Pfam" id="PF03372">
    <property type="entry name" value="Exo_endo_phos"/>
    <property type="match status" value="1"/>
</dbReference>
<dbReference type="SUPFAM" id="SSF56219">
    <property type="entry name" value="DNase I-like"/>
    <property type="match status" value="1"/>
</dbReference>
<sequence>MRLWVGLLVALLPGLAAAREIKLATWNFDWLTTRAAGDPALPGDIQPKSPEDLARLRAYGEALAPDVVAVEGVDGAAAAAQIFPPARYAIAMAGDDVVQRVGIVVRQGISFTRHPDLAALDVYPPGAKWHLRRGADVTLDFPGAPLRILAVHLKTGCRFDELKTSQRPACHTLAAQEAVLQDWITARAAAGEAFVVLGDFNRRFDGHDGFLPALERGGASLRDAGAGRASPCWGGESFIDHILLGGPARDWLVPDSLRVLVYREHEPEWKKRLAGHCPVSIRLNIPVRPEAGGGETP</sequence>
<dbReference type="InterPro" id="IPR036691">
    <property type="entry name" value="Endo/exonu/phosph_ase_sf"/>
</dbReference>
<reference evidence="2" key="1">
    <citation type="journal article" date="2020" name="mSystems">
        <title>Genome- and Community-Level Interaction Insights into Carbon Utilization and Element Cycling Functions of Hydrothermarchaeota in Hydrothermal Sediment.</title>
        <authorList>
            <person name="Zhou Z."/>
            <person name="Liu Y."/>
            <person name="Xu W."/>
            <person name="Pan J."/>
            <person name="Luo Z.H."/>
            <person name="Li M."/>
        </authorList>
    </citation>
    <scope>NUCLEOTIDE SEQUENCE</scope>
    <source>
        <strain evidence="2">SpSt-997</strain>
    </source>
</reference>
<gene>
    <name evidence="2" type="ORF">ENY07_11705</name>
</gene>
<keyword evidence="2" id="KW-0255">Endonuclease</keyword>
<organism evidence="2">
    <name type="scientific">Acidicaldus sp</name>
    <dbReference type="NCBI Taxonomy" id="1872105"/>
    <lineage>
        <taxon>Bacteria</taxon>
        <taxon>Pseudomonadati</taxon>
        <taxon>Pseudomonadota</taxon>
        <taxon>Alphaproteobacteria</taxon>
        <taxon>Acetobacterales</taxon>
        <taxon>Acetobacteraceae</taxon>
        <taxon>Acidicaldus</taxon>
    </lineage>
</organism>
<accession>A0A8J4HBN9</accession>
<name>A0A8J4HBN9_9PROT</name>
<dbReference type="InterPro" id="IPR005135">
    <property type="entry name" value="Endo/exonuclease/phosphatase"/>
</dbReference>
<proteinExistence type="predicted"/>
<dbReference type="EMBL" id="DTQM01000223">
    <property type="protein sequence ID" value="HGC43865.1"/>
    <property type="molecule type" value="Genomic_DNA"/>
</dbReference>
<evidence type="ECO:0000313" key="2">
    <source>
        <dbReference type="EMBL" id="HGC43865.1"/>
    </source>
</evidence>
<dbReference type="GO" id="GO:0004519">
    <property type="term" value="F:endonuclease activity"/>
    <property type="evidence" value="ECO:0007669"/>
    <property type="project" value="UniProtKB-KW"/>
</dbReference>
<keyword evidence="2" id="KW-0378">Hydrolase</keyword>
<dbReference type="Gene3D" id="3.60.10.10">
    <property type="entry name" value="Endonuclease/exonuclease/phosphatase"/>
    <property type="match status" value="1"/>
</dbReference>
<keyword evidence="2" id="KW-0540">Nuclease</keyword>
<feature type="domain" description="Endonuclease/exonuclease/phosphatase" evidence="1">
    <location>
        <begin position="25"/>
        <end position="246"/>
    </location>
</feature>
<comment type="caution">
    <text evidence="2">The sequence shown here is derived from an EMBL/GenBank/DDBJ whole genome shotgun (WGS) entry which is preliminary data.</text>
</comment>
<evidence type="ECO:0000259" key="1">
    <source>
        <dbReference type="Pfam" id="PF03372"/>
    </source>
</evidence>
<protein>
    <submittedName>
        <fullName evidence="2">Endonuclease/exonuclease/phosphatase family protein</fullName>
    </submittedName>
</protein>
<dbReference type="AlphaFoldDB" id="A0A8J4HBN9"/>